<organism evidence="1 2">
    <name type="scientific">Ruminiclostridium herbifermentans</name>
    <dbReference type="NCBI Taxonomy" id="2488810"/>
    <lineage>
        <taxon>Bacteria</taxon>
        <taxon>Bacillati</taxon>
        <taxon>Bacillota</taxon>
        <taxon>Clostridia</taxon>
        <taxon>Eubacteriales</taxon>
        <taxon>Oscillospiraceae</taxon>
        <taxon>Ruminiclostridium</taxon>
    </lineage>
</organism>
<dbReference type="RefSeq" id="WP_137697906.1">
    <property type="nucleotide sequence ID" value="NZ_CP061336.1"/>
</dbReference>
<dbReference type="AlphaFoldDB" id="A0A4V6ENT8"/>
<dbReference type="Proteomes" id="UP000306409">
    <property type="component" value="Chromosome"/>
</dbReference>
<sequence length="61" mass="6622">MNNYKDRKYARCVKKSNSSSDNGYDEEELSISSTAALGILGGTFIVGLISGKLLSMLMKSK</sequence>
<dbReference type="EMBL" id="CP061336">
    <property type="protein sequence ID" value="QNU65726.1"/>
    <property type="molecule type" value="Genomic_DNA"/>
</dbReference>
<gene>
    <name evidence="1" type="ORF">EHE19_012455</name>
</gene>
<keyword evidence="2" id="KW-1185">Reference proteome</keyword>
<evidence type="ECO:0000313" key="1">
    <source>
        <dbReference type="EMBL" id="QNU65726.1"/>
    </source>
</evidence>
<proteinExistence type="predicted"/>
<accession>A0A4V6ENT8</accession>
<dbReference type="OrthoDB" id="1740095at2"/>
<name>A0A4V6ENT8_9FIRM</name>
<reference evidence="1 2" key="1">
    <citation type="submission" date="2020-09" db="EMBL/GenBank/DDBJ databases">
        <title>Characterization and genome sequencing of Ruminiclostridium sp. nov. MA18.</title>
        <authorList>
            <person name="Rettenmaier R."/>
            <person name="Kowollik M.-L."/>
            <person name="Liebl W."/>
            <person name="Zverlov V."/>
        </authorList>
    </citation>
    <scope>NUCLEOTIDE SEQUENCE [LARGE SCALE GENOMIC DNA]</scope>
    <source>
        <strain evidence="1 2">MA18</strain>
    </source>
</reference>
<protein>
    <submittedName>
        <fullName evidence="1">Uncharacterized protein</fullName>
    </submittedName>
</protein>
<evidence type="ECO:0000313" key="2">
    <source>
        <dbReference type="Proteomes" id="UP000306409"/>
    </source>
</evidence>
<dbReference type="KEGG" id="rher:EHE19_012455"/>